<keyword evidence="1 3" id="KW-0807">Transducer</keyword>
<evidence type="ECO:0000256" key="2">
    <source>
        <dbReference type="ARBA" id="ARBA00029447"/>
    </source>
</evidence>
<dbReference type="InterPro" id="IPR044398">
    <property type="entry name" value="Globin-sensor_dom"/>
</dbReference>
<dbReference type="Pfam" id="PF11563">
    <property type="entry name" value="Protoglobin"/>
    <property type="match status" value="1"/>
</dbReference>
<comment type="caution">
    <text evidence="5">The sequence shown here is derived from an EMBL/GenBank/DDBJ whole genome shotgun (WGS) entry which is preliminary data.</text>
</comment>
<dbReference type="Gene3D" id="1.10.490.10">
    <property type="entry name" value="Globins"/>
    <property type="match status" value="1"/>
</dbReference>
<dbReference type="Pfam" id="PF00015">
    <property type="entry name" value="MCPsignal"/>
    <property type="match status" value="1"/>
</dbReference>
<protein>
    <submittedName>
        <fullName evidence="5">Methyl-accepting chemotaxis protein</fullName>
    </submittedName>
</protein>
<dbReference type="InterPro" id="IPR009050">
    <property type="entry name" value="Globin-like_sf"/>
</dbReference>
<dbReference type="Gene3D" id="1.20.120.30">
    <property type="entry name" value="Aspartate receptor, ligand-binding domain"/>
    <property type="match status" value="1"/>
</dbReference>
<sequence>MIFHRRLTREEIVKPLAPSDIAASERMKQKLFLLQINKADTENMHKLTKLMDEKAEGITKRHYELLFQVQGMRELIEHHSTWERLTRTFTDYLKSIPRMEINNEYMEARIKIGLVHSRIKLPSEWFIGSFLRIYEELVPEILSRFANPSESASILLSLNRILTLDSQLVLEAYQGFHDFKLVENNSRIIEELIHMDKIRPLLDSVESSIQETTNVSAGAGQLSESIQEMAQHAMRVAENSDAMIQQAKHGQEAIDEALKGFLSVVDQFAKTRDQFEELHQSVRDVTELVGFIREIAEQTQLLALNAAIEAARAGEEGRGFAVVASEVRKLAEQARGYAEHITSVISRVGQTADQVGMQTQIMGETLSDRVEHTQKAIGILEQMMKEVQTIGDSTSHMAAIVEEQSAATDDISARTALMLRHQEQIQAHALATGQDIYEVSKKVNSLRLQTLELFPQLTEEQTLRTVRTDHLLWRWWAYNSLLGFHQIDISQGDHHACRLGQWIDRNLSDSRKTSLRSFQALGEPHERIHRLAKEAAELLQVGRIHEAKQLLQPIEQASCEVVGHLEELQRDLHRR</sequence>
<dbReference type="InterPro" id="IPR012292">
    <property type="entry name" value="Globin/Proto"/>
</dbReference>
<gene>
    <name evidence="5" type="ORF">P9847_17815</name>
</gene>
<dbReference type="Gene3D" id="1.10.287.950">
    <property type="entry name" value="Methyl-accepting chemotaxis protein"/>
    <property type="match status" value="1"/>
</dbReference>
<dbReference type="InterPro" id="IPR025991">
    <property type="entry name" value="Chemoreceptor_zinc-bind_dom"/>
</dbReference>
<evidence type="ECO:0000313" key="6">
    <source>
        <dbReference type="Proteomes" id="UP001343257"/>
    </source>
</evidence>
<dbReference type="InterPro" id="IPR004089">
    <property type="entry name" value="MCPsignal_dom"/>
</dbReference>
<feature type="domain" description="Methyl-accepting transducer" evidence="4">
    <location>
        <begin position="201"/>
        <end position="419"/>
    </location>
</feature>
<dbReference type="PROSITE" id="PS50111">
    <property type="entry name" value="CHEMOTAXIS_TRANSDUC_2"/>
    <property type="match status" value="1"/>
</dbReference>
<evidence type="ECO:0000256" key="3">
    <source>
        <dbReference type="PROSITE-ProRule" id="PRU00284"/>
    </source>
</evidence>
<dbReference type="Pfam" id="PF13682">
    <property type="entry name" value="CZB"/>
    <property type="match status" value="1"/>
</dbReference>
<dbReference type="PRINTS" id="PR00260">
    <property type="entry name" value="CHEMTRNSDUCR"/>
</dbReference>
<comment type="similarity">
    <text evidence="2">Belongs to the methyl-accepting chemotaxis (MCP) protein family.</text>
</comment>
<organism evidence="5 6">
    <name type="scientific">Paenibacillus chibensis</name>
    <dbReference type="NCBI Taxonomy" id="59846"/>
    <lineage>
        <taxon>Bacteria</taxon>
        <taxon>Bacillati</taxon>
        <taxon>Bacillota</taxon>
        <taxon>Bacilli</taxon>
        <taxon>Bacillales</taxon>
        <taxon>Paenibacillaceae</taxon>
        <taxon>Paenibacillus</taxon>
    </lineage>
</organism>
<dbReference type="EMBL" id="JARTLD010000045">
    <property type="protein sequence ID" value="MED5019170.1"/>
    <property type="molecule type" value="Genomic_DNA"/>
</dbReference>
<keyword evidence="6" id="KW-1185">Reference proteome</keyword>
<accession>A0ABU6PWA4</accession>
<dbReference type="Proteomes" id="UP001343257">
    <property type="component" value="Unassembled WGS sequence"/>
</dbReference>
<proteinExistence type="inferred from homology"/>
<dbReference type="RefSeq" id="WP_328279968.1">
    <property type="nucleotide sequence ID" value="NZ_JARTLD010000045.1"/>
</dbReference>
<dbReference type="PANTHER" id="PTHR32089:SF112">
    <property type="entry name" value="LYSOZYME-LIKE PROTEIN-RELATED"/>
    <property type="match status" value="1"/>
</dbReference>
<evidence type="ECO:0000256" key="1">
    <source>
        <dbReference type="ARBA" id="ARBA00023224"/>
    </source>
</evidence>
<dbReference type="InterPro" id="IPR039379">
    <property type="entry name" value="Protoglobin_sensor_dom"/>
</dbReference>
<name>A0ABU6PWA4_9BACL</name>
<dbReference type="SMART" id="SM00283">
    <property type="entry name" value="MA"/>
    <property type="match status" value="1"/>
</dbReference>
<evidence type="ECO:0000313" key="5">
    <source>
        <dbReference type="EMBL" id="MED5019170.1"/>
    </source>
</evidence>
<dbReference type="CDD" id="cd01068">
    <property type="entry name" value="globin_sensor"/>
    <property type="match status" value="1"/>
</dbReference>
<dbReference type="PANTHER" id="PTHR32089">
    <property type="entry name" value="METHYL-ACCEPTING CHEMOTAXIS PROTEIN MCPB"/>
    <property type="match status" value="1"/>
</dbReference>
<dbReference type="SUPFAM" id="SSF46458">
    <property type="entry name" value="Globin-like"/>
    <property type="match status" value="1"/>
</dbReference>
<dbReference type="InterPro" id="IPR004090">
    <property type="entry name" value="Chemotax_Me-accpt_rcpt"/>
</dbReference>
<reference evidence="5 6" key="1">
    <citation type="submission" date="2023-03" db="EMBL/GenBank/DDBJ databases">
        <title>Bacillus Genome Sequencing.</title>
        <authorList>
            <person name="Dunlap C."/>
        </authorList>
    </citation>
    <scope>NUCLEOTIDE SEQUENCE [LARGE SCALE GENOMIC DNA]</scope>
    <source>
        <strain evidence="5 6">NRS-52</strain>
    </source>
</reference>
<evidence type="ECO:0000259" key="4">
    <source>
        <dbReference type="PROSITE" id="PS50111"/>
    </source>
</evidence>
<dbReference type="SUPFAM" id="SSF58104">
    <property type="entry name" value="Methyl-accepting chemotaxis protein (MCP) signaling domain"/>
    <property type="match status" value="1"/>
</dbReference>